<dbReference type="GO" id="GO:0006508">
    <property type="term" value="P:proteolysis"/>
    <property type="evidence" value="ECO:0007669"/>
    <property type="project" value="InterPro"/>
</dbReference>
<dbReference type="InterPro" id="IPR003593">
    <property type="entry name" value="AAA+_ATPase"/>
</dbReference>
<gene>
    <name evidence="13" type="ORF">Lnau_2326</name>
</gene>
<evidence type="ECO:0000313" key="14">
    <source>
        <dbReference type="Proteomes" id="UP000054725"/>
    </source>
</evidence>
<evidence type="ECO:0000256" key="2">
    <source>
        <dbReference type="ARBA" id="ARBA00022448"/>
    </source>
</evidence>
<feature type="transmembrane region" description="Helical" evidence="9">
    <location>
        <begin position="169"/>
        <end position="194"/>
    </location>
</feature>
<dbReference type="Proteomes" id="UP000054725">
    <property type="component" value="Unassembled WGS sequence"/>
</dbReference>
<dbReference type="SUPFAM" id="SSF90123">
    <property type="entry name" value="ABC transporter transmembrane region"/>
    <property type="match status" value="1"/>
</dbReference>
<accession>A0A0W0WMM1</accession>
<feature type="transmembrane region" description="Helical" evidence="9">
    <location>
        <begin position="206"/>
        <end position="223"/>
    </location>
</feature>
<dbReference type="PANTHER" id="PTHR24221">
    <property type="entry name" value="ATP-BINDING CASSETTE SUB-FAMILY B"/>
    <property type="match status" value="1"/>
</dbReference>
<keyword evidence="4 9" id="KW-0812">Transmembrane</keyword>
<dbReference type="InterPro" id="IPR017871">
    <property type="entry name" value="ABC_transporter-like_CS"/>
</dbReference>
<dbReference type="RefSeq" id="WP_058505330.1">
    <property type="nucleotide sequence ID" value="NZ_CAAAIF010000005.1"/>
</dbReference>
<dbReference type="GO" id="GO:0005524">
    <property type="term" value="F:ATP binding"/>
    <property type="evidence" value="ECO:0007669"/>
    <property type="project" value="UniProtKB-KW"/>
</dbReference>
<dbReference type="PROSITE" id="PS00211">
    <property type="entry name" value="ABC_TRANSPORTER_1"/>
    <property type="match status" value="1"/>
</dbReference>
<dbReference type="GO" id="GO:0016887">
    <property type="term" value="F:ATP hydrolysis activity"/>
    <property type="evidence" value="ECO:0007669"/>
    <property type="project" value="InterPro"/>
</dbReference>
<dbReference type="OrthoDB" id="9782586at2"/>
<evidence type="ECO:0000256" key="8">
    <source>
        <dbReference type="ARBA" id="ARBA00023136"/>
    </source>
</evidence>
<evidence type="ECO:0000256" key="5">
    <source>
        <dbReference type="ARBA" id="ARBA00022741"/>
    </source>
</evidence>
<dbReference type="GO" id="GO:0008233">
    <property type="term" value="F:peptidase activity"/>
    <property type="evidence" value="ECO:0007669"/>
    <property type="project" value="InterPro"/>
</dbReference>
<dbReference type="InterPro" id="IPR039421">
    <property type="entry name" value="Type_1_exporter"/>
</dbReference>
<evidence type="ECO:0000256" key="4">
    <source>
        <dbReference type="ARBA" id="ARBA00022692"/>
    </source>
</evidence>
<keyword evidence="8 9" id="KW-0472">Membrane</keyword>
<keyword evidence="3" id="KW-1003">Cell membrane</keyword>
<feature type="domain" description="Peptidase C39" evidence="12">
    <location>
        <begin position="19"/>
        <end position="138"/>
    </location>
</feature>
<proteinExistence type="predicted"/>
<evidence type="ECO:0000259" key="10">
    <source>
        <dbReference type="PROSITE" id="PS50893"/>
    </source>
</evidence>
<keyword evidence="5" id="KW-0547">Nucleotide-binding</keyword>
<organism evidence="13 14">
    <name type="scientific">Legionella nautarum</name>
    <dbReference type="NCBI Taxonomy" id="45070"/>
    <lineage>
        <taxon>Bacteria</taxon>
        <taxon>Pseudomonadati</taxon>
        <taxon>Pseudomonadota</taxon>
        <taxon>Gammaproteobacteria</taxon>
        <taxon>Legionellales</taxon>
        <taxon>Legionellaceae</taxon>
        <taxon>Legionella</taxon>
    </lineage>
</organism>
<dbReference type="FunFam" id="3.40.50.300:FF:000299">
    <property type="entry name" value="ABC transporter ATP-binding protein/permease"/>
    <property type="match status" value="1"/>
</dbReference>
<sequence length="691" mass="78869">MTAFANIKVRRKKLPVVRQEQFSECGHACVAMISNYHGHKIDLFSLRAIEPTSMNGSSMLDLVRLLEKLNFTTRAIRVELDELQHVVLPAILHWNMNHFVVLKSVHKKYVLIHDPAMGERKIFFKELSNSFTGIVLEVEKGEQFFVIKAQNKLALLDLFKNIKGLKNSLIILLFLSLAIEIFILINPLFIQFVMDSVTSSNNINNLYVLILGFLILIICHTLIEYMRSNFVVYLTNRLVEYFSSGVMHHLLKIPYQYFVSHHKGDILSRFHSINEIQSKITTDSINTLLDGMVMILALIIMFIYSFKLTLVVLFVLSIYMGIRITAYRHHKQQTELSIIEHAQVNSKFLEIVQSIMSIKLYSKENTMFQSWQNHFIAAMNADIKISKVNILYNLVNILVFNIEHIAVIALGALLVVWNQFSVGMLVAFLAYRQILVNKSLSFIQRVFDYKLISVQLDRVADILLQPMEKVGNNHHINKPINGDIKVKNLSFRYAQSQNWILKDVNFHIEKGEKIAITGASGVGKTTLLKIMLGLILPSTGEVFVDDIPLLTLGLKKYRSICACVMQDDTLISGSILDNLSFMDIKIDIDRIYEVAKIAQIHEDILKMPMGYETLIGDMGSSLSGGQKQRVLLARALYKEPKLLFLDEATSHLDEATEIKINNALKQINITQIVIAHRHETIKMADRVIKLT</sequence>
<dbReference type="PROSITE" id="PS50990">
    <property type="entry name" value="PEPTIDASE_C39"/>
    <property type="match status" value="1"/>
</dbReference>
<evidence type="ECO:0000256" key="1">
    <source>
        <dbReference type="ARBA" id="ARBA00004651"/>
    </source>
</evidence>
<name>A0A0W0WMM1_9GAMM</name>
<dbReference type="InterPro" id="IPR036640">
    <property type="entry name" value="ABC1_TM_sf"/>
</dbReference>
<evidence type="ECO:0000313" key="13">
    <source>
        <dbReference type="EMBL" id="KTD33575.1"/>
    </source>
</evidence>
<protein>
    <submittedName>
        <fullName evidence="13">ABC transporter</fullName>
    </submittedName>
</protein>
<keyword evidence="7 9" id="KW-1133">Transmembrane helix</keyword>
<evidence type="ECO:0000256" key="6">
    <source>
        <dbReference type="ARBA" id="ARBA00022840"/>
    </source>
</evidence>
<dbReference type="PANTHER" id="PTHR24221:SF606">
    <property type="entry name" value="COLICIN V SECRETION-PROCESSING ATP-BINDING PROTEIN"/>
    <property type="match status" value="1"/>
</dbReference>
<feature type="transmembrane region" description="Helical" evidence="9">
    <location>
        <begin position="390"/>
        <end position="410"/>
    </location>
</feature>
<dbReference type="SUPFAM" id="SSF52540">
    <property type="entry name" value="P-loop containing nucleoside triphosphate hydrolases"/>
    <property type="match status" value="1"/>
</dbReference>
<dbReference type="Pfam" id="PF03412">
    <property type="entry name" value="Peptidase_C39"/>
    <property type="match status" value="1"/>
</dbReference>
<comment type="subcellular location">
    <subcellularLocation>
        <location evidence="1">Cell membrane</location>
        <topology evidence="1">Multi-pass membrane protein</topology>
    </subcellularLocation>
</comment>
<evidence type="ECO:0000259" key="12">
    <source>
        <dbReference type="PROSITE" id="PS50990"/>
    </source>
</evidence>
<dbReference type="Pfam" id="PF00005">
    <property type="entry name" value="ABC_tran"/>
    <property type="match status" value="1"/>
</dbReference>
<dbReference type="EMBL" id="LNYO01000023">
    <property type="protein sequence ID" value="KTD33575.1"/>
    <property type="molecule type" value="Genomic_DNA"/>
</dbReference>
<feature type="domain" description="ABC transporter" evidence="10">
    <location>
        <begin position="484"/>
        <end position="691"/>
    </location>
</feature>
<keyword evidence="2" id="KW-0813">Transport</keyword>
<evidence type="ECO:0000256" key="7">
    <source>
        <dbReference type="ARBA" id="ARBA00022989"/>
    </source>
</evidence>
<dbReference type="InterPro" id="IPR005074">
    <property type="entry name" value="Peptidase_C39"/>
</dbReference>
<comment type="caution">
    <text evidence="13">The sequence shown here is derived from an EMBL/GenBank/DDBJ whole genome shotgun (WGS) entry which is preliminary data.</text>
</comment>
<feature type="domain" description="ABC transmembrane type-1" evidence="11">
    <location>
        <begin position="170"/>
        <end position="431"/>
    </location>
</feature>
<dbReference type="SMART" id="SM00382">
    <property type="entry name" value="AAA"/>
    <property type="match status" value="1"/>
</dbReference>
<evidence type="ECO:0000256" key="9">
    <source>
        <dbReference type="SAM" id="Phobius"/>
    </source>
</evidence>
<dbReference type="InterPro" id="IPR011527">
    <property type="entry name" value="ABC1_TM_dom"/>
</dbReference>
<dbReference type="GO" id="GO:0140359">
    <property type="term" value="F:ABC-type transporter activity"/>
    <property type="evidence" value="ECO:0007669"/>
    <property type="project" value="InterPro"/>
</dbReference>
<dbReference type="GO" id="GO:0034040">
    <property type="term" value="F:ATPase-coupled lipid transmembrane transporter activity"/>
    <property type="evidence" value="ECO:0007669"/>
    <property type="project" value="TreeGrafter"/>
</dbReference>
<feature type="transmembrane region" description="Helical" evidence="9">
    <location>
        <begin position="293"/>
        <end position="322"/>
    </location>
</feature>
<dbReference type="STRING" id="45070.Lnau_2326"/>
<evidence type="ECO:0000259" key="11">
    <source>
        <dbReference type="PROSITE" id="PS50929"/>
    </source>
</evidence>
<dbReference type="Pfam" id="PF00664">
    <property type="entry name" value="ABC_membrane"/>
    <property type="match status" value="1"/>
</dbReference>
<keyword evidence="14" id="KW-1185">Reference proteome</keyword>
<dbReference type="GO" id="GO:0005886">
    <property type="term" value="C:plasma membrane"/>
    <property type="evidence" value="ECO:0007669"/>
    <property type="project" value="UniProtKB-SubCell"/>
</dbReference>
<dbReference type="CDD" id="cd18567">
    <property type="entry name" value="ABC_6TM_CvaB_RaxB_like"/>
    <property type="match status" value="1"/>
</dbReference>
<dbReference type="Gene3D" id="3.90.70.10">
    <property type="entry name" value="Cysteine proteinases"/>
    <property type="match status" value="1"/>
</dbReference>
<dbReference type="Gene3D" id="1.20.1560.10">
    <property type="entry name" value="ABC transporter type 1, transmembrane domain"/>
    <property type="match status" value="1"/>
</dbReference>
<dbReference type="PROSITE" id="PS50893">
    <property type="entry name" value="ABC_TRANSPORTER_2"/>
    <property type="match status" value="1"/>
</dbReference>
<dbReference type="PROSITE" id="PS50929">
    <property type="entry name" value="ABC_TM1F"/>
    <property type="match status" value="1"/>
</dbReference>
<dbReference type="InterPro" id="IPR003439">
    <property type="entry name" value="ABC_transporter-like_ATP-bd"/>
</dbReference>
<dbReference type="PATRIC" id="fig|45070.6.peg.2453"/>
<dbReference type="InterPro" id="IPR027417">
    <property type="entry name" value="P-loop_NTPase"/>
</dbReference>
<keyword evidence="6" id="KW-0067">ATP-binding</keyword>
<evidence type="ECO:0000256" key="3">
    <source>
        <dbReference type="ARBA" id="ARBA00022475"/>
    </source>
</evidence>
<reference evidence="13 14" key="1">
    <citation type="submission" date="2015-11" db="EMBL/GenBank/DDBJ databases">
        <title>Genomic analysis of 38 Legionella species identifies large and diverse effector repertoires.</title>
        <authorList>
            <person name="Burstein D."/>
            <person name="Amaro F."/>
            <person name="Zusman T."/>
            <person name="Lifshitz Z."/>
            <person name="Cohen O."/>
            <person name="Gilbert J.A."/>
            <person name="Pupko T."/>
            <person name="Shuman H.A."/>
            <person name="Segal G."/>
        </authorList>
    </citation>
    <scope>NUCLEOTIDE SEQUENCE [LARGE SCALE GENOMIC DNA]</scope>
    <source>
        <strain evidence="13 14">ATCC 49506</strain>
    </source>
</reference>
<dbReference type="AlphaFoldDB" id="A0A0W0WMM1"/>
<dbReference type="Gene3D" id="3.40.50.300">
    <property type="entry name" value="P-loop containing nucleotide triphosphate hydrolases"/>
    <property type="match status" value="1"/>
</dbReference>